<reference evidence="1" key="1">
    <citation type="submission" date="2019-09" db="EMBL/GenBank/DDBJ databases">
        <authorList>
            <person name="Chandra G."/>
            <person name="Truman W A."/>
        </authorList>
    </citation>
    <scope>NUCLEOTIDE SEQUENCE</scope>
    <source>
        <strain evidence="1">PS683</strain>
    </source>
</reference>
<dbReference type="AlphaFoldDB" id="A0A5E6UNJ5"/>
<name>A0A5E6UNJ5_PSEFL</name>
<proteinExistence type="predicted"/>
<accession>A0A5E6UNJ5</accession>
<protein>
    <submittedName>
        <fullName evidence="1">Uncharacterized protein</fullName>
    </submittedName>
</protein>
<dbReference type="EMBL" id="LR700645">
    <property type="protein sequence ID" value="VVM15096.1"/>
    <property type="molecule type" value="Genomic_DNA"/>
</dbReference>
<organism evidence="1">
    <name type="scientific">Pseudomonas fluorescens</name>
    <dbReference type="NCBI Taxonomy" id="294"/>
    <lineage>
        <taxon>Bacteria</taxon>
        <taxon>Pseudomonadati</taxon>
        <taxon>Pseudomonadota</taxon>
        <taxon>Gammaproteobacteria</taxon>
        <taxon>Pseudomonadales</taxon>
        <taxon>Pseudomonadaceae</taxon>
        <taxon>Pseudomonas</taxon>
    </lineage>
</organism>
<sequence length="89" mass="9577">MTVVVQPAFLIEILALEAQGVVDFSYVEAGDFAVSTVMRGPDDLAIRSGEFLWGAEVVELVVVGLGFLWAEAFQQRQRAEGVGFICLAG</sequence>
<evidence type="ECO:0000313" key="1">
    <source>
        <dbReference type="EMBL" id="VVM15096.1"/>
    </source>
</evidence>
<gene>
    <name evidence="1" type="ORF">PS683_03411</name>
</gene>